<dbReference type="EnsemblMetazoa" id="GPPI020511-RA">
    <property type="protein sequence ID" value="GPPI020511-PA"/>
    <property type="gene ID" value="GPPI020511"/>
</dbReference>
<evidence type="ECO:0000313" key="2">
    <source>
        <dbReference type="EnsemblMetazoa" id="GPPI020511-PA"/>
    </source>
</evidence>
<evidence type="ECO:0000313" key="3">
    <source>
        <dbReference type="Proteomes" id="UP000092460"/>
    </source>
</evidence>
<keyword evidence="3" id="KW-1185">Reference proteome</keyword>
<accession>A0A1B0B6J9</accession>
<dbReference type="AlphaFoldDB" id="A0A1B0B6J9"/>
<reference evidence="2" key="2">
    <citation type="submission" date="2020-05" db="UniProtKB">
        <authorList>
            <consortium name="EnsemblMetazoa"/>
        </authorList>
    </citation>
    <scope>IDENTIFICATION</scope>
    <source>
        <strain evidence="2">IAEA</strain>
    </source>
</reference>
<dbReference type="EMBL" id="JXJN01009120">
    <property type="status" value="NOT_ANNOTATED_CDS"/>
    <property type="molecule type" value="Genomic_DNA"/>
</dbReference>
<keyword evidence="1" id="KW-1133">Transmembrane helix</keyword>
<dbReference type="Proteomes" id="UP000092460">
    <property type="component" value="Unassembled WGS sequence"/>
</dbReference>
<name>A0A1B0B6J9_9MUSC</name>
<protein>
    <submittedName>
        <fullName evidence="2">Uncharacterized protein</fullName>
    </submittedName>
</protein>
<feature type="transmembrane region" description="Helical" evidence="1">
    <location>
        <begin position="32"/>
        <end position="56"/>
    </location>
</feature>
<proteinExistence type="predicted"/>
<sequence>MKLKEKRTFTLPQQPGISVGSRRQHYYIIETATGWMLTLLLICCATLLCPLGSYAYNIDIPSYVRHQREPNTMFGFSIAFHKGRNGYPESNSQVRLLLSVVKDSVRALSICNYRQTGPTRSRH</sequence>
<keyword evidence="1" id="KW-0812">Transmembrane</keyword>
<keyword evidence="1" id="KW-0472">Membrane</keyword>
<evidence type="ECO:0000256" key="1">
    <source>
        <dbReference type="SAM" id="Phobius"/>
    </source>
</evidence>
<dbReference type="VEuPathDB" id="VectorBase:GPPI020511"/>
<organism evidence="2 3">
    <name type="scientific">Glossina palpalis gambiensis</name>
    <dbReference type="NCBI Taxonomy" id="67801"/>
    <lineage>
        <taxon>Eukaryota</taxon>
        <taxon>Metazoa</taxon>
        <taxon>Ecdysozoa</taxon>
        <taxon>Arthropoda</taxon>
        <taxon>Hexapoda</taxon>
        <taxon>Insecta</taxon>
        <taxon>Pterygota</taxon>
        <taxon>Neoptera</taxon>
        <taxon>Endopterygota</taxon>
        <taxon>Diptera</taxon>
        <taxon>Brachycera</taxon>
        <taxon>Muscomorpha</taxon>
        <taxon>Hippoboscoidea</taxon>
        <taxon>Glossinidae</taxon>
        <taxon>Glossina</taxon>
    </lineage>
</organism>
<dbReference type="STRING" id="67801.A0A1B0B6J9"/>
<reference evidence="3" key="1">
    <citation type="submission" date="2015-01" db="EMBL/GenBank/DDBJ databases">
        <authorList>
            <person name="Aksoy S."/>
            <person name="Warren W."/>
            <person name="Wilson R.K."/>
        </authorList>
    </citation>
    <scope>NUCLEOTIDE SEQUENCE [LARGE SCALE GENOMIC DNA]</scope>
    <source>
        <strain evidence="3">IAEA</strain>
    </source>
</reference>